<reference evidence="2" key="2">
    <citation type="submission" date="2020-09" db="EMBL/GenBank/DDBJ databases">
        <authorList>
            <person name="Sun Q."/>
            <person name="Zhou Y."/>
        </authorList>
    </citation>
    <scope>NUCLEOTIDE SEQUENCE</scope>
    <source>
        <strain evidence="2">CGMCC 1.15478</strain>
    </source>
</reference>
<evidence type="ECO:0000313" key="2">
    <source>
        <dbReference type="EMBL" id="GGC60708.1"/>
    </source>
</evidence>
<dbReference type="Proteomes" id="UP000641514">
    <property type="component" value="Unassembled WGS sequence"/>
</dbReference>
<keyword evidence="3" id="KW-1185">Reference proteome</keyword>
<feature type="transmembrane region" description="Helical" evidence="1">
    <location>
        <begin position="207"/>
        <end position="230"/>
    </location>
</feature>
<proteinExistence type="predicted"/>
<feature type="transmembrane region" description="Helical" evidence="1">
    <location>
        <begin position="139"/>
        <end position="164"/>
    </location>
</feature>
<feature type="transmembrane region" description="Helical" evidence="1">
    <location>
        <begin position="58"/>
        <end position="76"/>
    </location>
</feature>
<reference evidence="2" key="1">
    <citation type="journal article" date="2014" name="Int. J. Syst. Evol. Microbiol.">
        <title>Complete genome sequence of Corynebacterium casei LMG S-19264T (=DSM 44701T), isolated from a smear-ripened cheese.</title>
        <authorList>
            <consortium name="US DOE Joint Genome Institute (JGI-PGF)"/>
            <person name="Walter F."/>
            <person name="Albersmeier A."/>
            <person name="Kalinowski J."/>
            <person name="Ruckert C."/>
        </authorList>
    </citation>
    <scope>NUCLEOTIDE SEQUENCE</scope>
    <source>
        <strain evidence="2">CGMCC 1.15478</strain>
    </source>
</reference>
<feature type="transmembrane region" description="Helical" evidence="1">
    <location>
        <begin position="88"/>
        <end position="112"/>
    </location>
</feature>
<protein>
    <submittedName>
        <fullName evidence="2">Uncharacterized protein</fullName>
    </submittedName>
</protein>
<comment type="caution">
    <text evidence="2">The sequence shown here is derived from an EMBL/GenBank/DDBJ whole genome shotgun (WGS) entry which is preliminary data.</text>
</comment>
<sequence>MTIAAPQTRIGPVMRLHTATLSSLLWMVPIIGAIFAVILAASIVVGNDTNTTTATPQVVIYIFIYVTAILAITQMAPYALSFGVTRRVFLTATLTFYSIMTAAITVIMAGLASVEHLTNGWGVEMSFFRVIPEVPVSTLIAWLALLLFLTSAATVGFLTGAIFLRWGAAGVWAAVLGLIVVIGVIAIGVLQFGWWEPIRNAVSEAPLEVLLIGGLIGVVAVSTLATTAIFRRTAV</sequence>
<keyword evidence="1" id="KW-0472">Membrane</keyword>
<accession>A0A916XCL2</accession>
<feature type="transmembrane region" description="Helical" evidence="1">
    <location>
        <begin position="24"/>
        <end position="46"/>
    </location>
</feature>
<evidence type="ECO:0000256" key="1">
    <source>
        <dbReference type="SAM" id="Phobius"/>
    </source>
</evidence>
<keyword evidence="1" id="KW-0812">Transmembrane</keyword>
<name>A0A916XCL2_9ACTN</name>
<dbReference type="AlphaFoldDB" id="A0A916XCL2"/>
<gene>
    <name evidence="2" type="ORF">GCM10011410_11480</name>
</gene>
<keyword evidence="1" id="KW-1133">Transmembrane helix</keyword>
<evidence type="ECO:0000313" key="3">
    <source>
        <dbReference type="Proteomes" id="UP000641514"/>
    </source>
</evidence>
<dbReference type="EMBL" id="BMJH01000001">
    <property type="protein sequence ID" value="GGC60708.1"/>
    <property type="molecule type" value="Genomic_DNA"/>
</dbReference>
<feature type="transmembrane region" description="Helical" evidence="1">
    <location>
        <begin position="171"/>
        <end position="195"/>
    </location>
</feature>
<dbReference type="RefSeq" id="WP_188671450.1">
    <property type="nucleotide sequence ID" value="NZ_BMJH01000001.1"/>
</dbReference>
<organism evidence="2 3">
    <name type="scientific">Hoyosella rhizosphaerae</name>
    <dbReference type="NCBI Taxonomy" id="1755582"/>
    <lineage>
        <taxon>Bacteria</taxon>
        <taxon>Bacillati</taxon>
        <taxon>Actinomycetota</taxon>
        <taxon>Actinomycetes</taxon>
        <taxon>Mycobacteriales</taxon>
        <taxon>Hoyosellaceae</taxon>
        <taxon>Hoyosella</taxon>
    </lineage>
</organism>